<dbReference type="EMBL" id="CAKOGP040001825">
    <property type="protein sequence ID" value="CAJ1953428.1"/>
    <property type="molecule type" value="Genomic_DNA"/>
</dbReference>
<dbReference type="Proteomes" id="UP001295423">
    <property type="component" value="Unassembled WGS sequence"/>
</dbReference>
<evidence type="ECO:0000313" key="2">
    <source>
        <dbReference type="Proteomes" id="UP001295423"/>
    </source>
</evidence>
<protein>
    <submittedName>
        <fullName evidence="1">Uncharacterized protein</fullName>
    </submittedName>
</protein>
<proteinExistence type="predicted"/>
<dbReference type="AlphaFoldDB" id="A0AAD2FU72"/>
<name>A0AAD2FU72_9STRA</name>
<reference evidence="1" key="1">
    <citation type="submission" date="2023-08" db="EMBL/GenBank/DDBJ databases">
        <authorList>
            <person name="Audoor S."/>
            <person name="Bilcke G."/>
        </authorList>
    </citation>
    <scope>NUCLEOTIDE SEQUENCE</scope>
</reference>
<evidence type="ECO:0000313" key="1">
    <source>
        <dbReference type="EMBL" id="CAJ1953428.1"/>
    </source>
</evidence>
<accession>A0AAD2FU72</accession>
<sequence length="353" mass="39498">MSRQLDRPTGVVGILILLCVAFNIYAAYNVPNIPSRIFPQTEMNEVKKGPAIAESSVWKYLLKEQSSCEGKEKSGNPSFRKQMKQYVNSDATSECSIPPPTSCQSSKMSVVLLSEGGDMRTIFLSLLSFLSYDRGFLSDSPIVDVSLVITIDEKDLANDPKYGQRILDWGKEGTVKIVQVKSSFWDAMEKLNPMGESVIWFNGDVKKDWKLSNIRKSHSLWKENSSSIVASRLIQTNAQCRLPELHHLTVPREFLCFLDHPLMDSFRRKATGTNFDVFKSTMVLFWAVLTRGNVILSQEANNEMIIRTVNIPSDISSFFGCACSKQTRIKSVQEASSACASNKTNKNGVPNVQ</sequence>
<comment type="caution">
    <text evidence="1">The sequence shown here is derived from an EMBL/GenBank/DDBJ whole genome shotgun (WGS) entry which is preliminary data.</text>
</comment>
<keyword evidence="2" id="KW-1185">Reference proteome</keyword>
<gene>
    <name evidence="1" type="ORF">CYCCA115_LOCUS14029</name>
</gene>
<organism evidence="1 2">
    <name type="scientific">Cylindrotheca closterium</name>
    <dbReference type="NCBI Taxonomy" id="2856"/>
    <lineage>
        <taxon>Eukaryota</taxon>
        <taxon>Sar</taxon>
        <taxon>Stramenopiles</taxon>
        <taxon>Ochrophyta</taxon>
        <taxon>Bacillariophyta</taxon>
        <taxon>Bacillariophyceae</taxon>
        <taxon>Bacillariophycidae</taxon>
        <taxon>Bacillariales</taxon>
        <taxon>Bacillariaceae</taxon>
        <taxon>Cylindrotheca</taxon>
    </lineage>
</organism>